<dbReference type="AlphaFoldDB" id="A0A6C0GDH1"/>
<dbReference type="KEGG" id="rhoz:GXP67_04680"/>
<evidence type="ECO:0000256" key="1">
    <source>
        <dbReference type="ARBA" id="ARBA00000022"/>
    </source>
</evidence>
<sequence length="183" mass="21431">MKYDINWLLTKHITNDNEKLKYIFFWGHQPKKDGRISESCFSQWWPAPFIVDNITYKTAEHYMMAEKARLFGNEQLVTQIIDSQSPAEAKKLGRMISNFDEASWNSNKYQIVCEANYYKFSQHPDLKTFLLNTGNRILVEASPVDTIWGIGMAKTDENIYNPVCWKGENLLGFALMEVRDRFQ</sequence>
<dbReference type="Proteomes" id="UP000480178">
    <property type="component" value="Chromosome"/>
</dbReference>
<dbReference type="NCBIfam" id="TIGR02464">
    <property type="entry name" value="ribofla_fusion"/>
    <property type="match status" value="1"/>
</dbReference>
<comment type="catalytic activity">
    <reaction evidence="2">
        <text>2,5-diamino-6-hydroxy-4-(5-phosphoribosylamino)-pyrimidine + H2O = 2,5,6-triamino-4-hydroxypyrimidine + D-ribose 5-phosphate</text>
        <dbReference type="Rhea" id="RHEA:23436"/>
        <dbReference type="ChEBI" id="CHEBI:15377"/>
        <dbReference type="ChEBI" id="CHEBI:58614"/>
        <dbReference type="ChEBI" id="CHEBI:78346"/>
        <dbReference type="ChEBI" id="CHEBI:137796"/>
    </reaction>
</comment>
<proteinExistence type="predicted"/>
<evidence type="ECO:0000313" key="5">
    <source>
        <dbReference type="Proteomes" id="UP000480178"/>
    </source>
</evidence>
<organism evidence="4 5">
    <name type="scientific">Rhodocytophaga rosea</name>
    <dbReference type="NCBI Taxonomy" id="2704465"/>
    <lineage>
        <taxon>Bacteria</taxon>
        <taxon>Pseudomonadati</taxon>
        <taxon>Bacteroidota</taxon>
        <taxon>Cytophagia</taxon>
        <taxon>Cytophagales</taxon>
        <taxon>Rhodocytophagaceae</taxon>
        <taxon>Rhodocytophaga</taxon>
    </lineage>
</organism>
<evidence type="ECO:0000313" key="4">
    <source>
        <dbReference type="EMBL" id="QHT66016.1"/>
    </source>
</evidence>
<dbReference type="InterPro" id="IPR037238">
    <property type="entry name" value="YbiA-like_sf"/>
</dbReference>
<dbReference type="Gene3D" id="1.10.357.40">
    <property type="entry name" value="YbiA-like"/>
    <property type="match status" value="1"/>
</dbReference>
<dbReference type="InterPro" id="IPR012816">
    <property type="entry name" value="NADAR"/>
</dbReference>
<dbReference type="Pfam" id="PF08719">
    <property type="entry name" value="NADAR"/>
    <property type="match status" value="1"/>
</dbReference>
<keyword evidence="5" id="KW-1185">Reference proteome</keyword>
<dbReference type="CDD" id="cd15457">
    <property type="entry name" value="NADAR"/>
    <property type="match status" value="1"/>
</dbReference>
<evidence type="ECO:0000256" key="2">
    <source>
        <dbReference type="ARBA" id="ARBA00000751"/>
    </source>
</evidence>
<accession>A0A6C0GDH1</accession>
<gene>
    <name evidence="4" type="ORF">GXP67_04680</name>
</gene>
<evidence type="ECO:0000259" key="3">
    <source>
        <dbReference type="Pfam" id="PF08719"/>
    </source>
</evidence>
<dbReference type="SUPFAM" id="SSF143990">
    <property type="entry name" value="YbiA-like"/>
    <property type="match status" value="1"/>
</dbReference>
<feature type="domain" description="NADAR" evidence="3">
    <location>
        <begin position="24"/>
        <end position="182"/>
    </location>
</feature>
<name>A0A6C0GDH1_9BACT</name>
<protein>
    <submittedName>
        <fullName evidence="4">NADAR family protein</fullName>
    </submittedName>
</protein>
<comment type="catalytic activity">
    <reaction evidence="1">
        <text>5-amino-6-(5-phospho-D-ribosylamino)uracil + H2O = 5,6-diaminouracil + D-ribose 5-phosphate</text>
        <dbReference type="Rhea" id="RHEA:55020"/>
        <dbReference type="ChEBI" id="CHEBI:15377"/>
        <dbReference type="ChEBI" id="CHEBI:46252"/>
        <dbReference type="ChEBI" id="CHEBI:58453"/>
        <dbReference type="ChEBI" id="CHEBI:78346"/>
    </reaction>
</comment>
<dbReference type="EMBL" id="CP048222">
    <property type="protein sequence ID" value="QHT66016.1"/>
    <property type="molecule type" value="Genomic_DNA"/>
</dbReference>
<reference evidence="4 5" key="1">
    <citation type="submission" date="2020-01" db="EMBL/GenBank/DDBJ databases">
        <authorList>
            <person name="Kim M.K."/>
        </authorList>
    </citation>
    <scope>NUCLEOTIDE SEQUENCE [LARGE SCALE GENOMIC DNA]</scope>
    <source>
        <strain evidence="4 5">172606-1</strain>
    </source>
</reference>
<dbReference type="RefSeq" id="WP_162442089.1">
    <property type="nucleotide sequence ID" value="NZ_CP048222.1"/>
</dbReference>